<evidence type="ECO:0000313" key="2">
    <source>
        <dbReference type="EMBL" id="GFR86842.1"/>
    </source>
</evidence>
<dbReference type="InterPro" id="IPR029069">
    <property type="entry name" value="HotDog_dom_sf"/>
</dbReference>
<keyword evidence="3" id="KW-1185">Reference proteome</keyword>
<dbReference type="PANTHER" id="PTHR34487:SF1">
    <property type="entry name" value="ACYL-ACP THIOESTERASE"/>
    <property type="match status" value="1"/>
</dbReference>
<reference evidence="2 3" key="1">
    <citation type="journal article" date="2021" name="Elife">
        <title>Chloroplast acquisition without the gene transfer in kleptoplastic sea slugs, Plakobranchus ocellatus.</title>
        <authorList>
            <person name="Maeda T."/>
            <person name="Takahashi S."/>
            <person name="Yoshida T."/>
            <person name="Shimamura S."/>
            <person name="Takaki Y."/>
            <person name="Nagai Y."/>
            <person name="Toyoda A."/>
            <person name="Suzuki Y."/>
            <person name="Arimoto A."/>
            <person name="Ishii H."/>
            <person name="Satoh N."/>
            <person name="Nishiyama T."/>
            <person name="Hasebe M."/>
            <person name="Maruyama T."/>
            <person name="Minagawa J."/>
            <person name="Obokata J."/>
            <person name="Shigenobu S."/>
        </authorList>
    </citation>
    <scope>NUCLEOTIDE SEQUENCE [LARGE SCALE GENOMIC DNA]</scope>
</reference>
<proteinExistence type="predicted"/>
<sequence length="210" mass="24236">MAYTSTKVSPKLYDYSVCKSPLEIHSELVSIGRTSFGMTTSIFTEGIDEPLCENYVQPVFINSATRKPCQPPDWWTEKFTQGLEDRGSFRLSRHIIPESGILHRYQTKISASDLDAFWHVNWSNYLKFTYNAFVEYAISKHGPGNIAQAFRNSKQFSLLYLQEANLNDTLDIRLWKDPENTNLFKFQFLNDSDVICESQIELYPHSPGEL</sequence>
<dbReference type="SUPFAM" id="SSF54637">
    <property type="entry name" value="Thioesterase/thiol ester dehydrase-isomerase"/>
    <property type="match status" value="2"/>
</dbReference>
<dbReference type="Proteomes" id="UP000762676">
    <property type="component" value="Unassembled WGS sequence"/>
</dbReference>
<dbReference type="Pfam" id="PF20791">
    <property type="entry name" value="Acyl-ACP_TE_C"/>
    <property type="match status" value="1"/>
</dbReference>
<evidence type="ECO:0000259" key="1">
    <source>
        <dbReference type="Pfam" id="PF20791"/>
    </source>
</evidence>
<feature type="domain" description="Acyl-ACP thioesterase-like C-terminal" evidence="1">
    <location>
        <begin position="107"/>
        <end position="151"/>
    </location>
</feature>
<organism evidence="2 3">
    <name type="scientific">Elysia marginata</name>
    <dbReference type="NCBI Taxonomy" id="1093978"/>
    <lineage>
        <taxon>Eukaryota</taxon>
        <taxon>Metazoa</taxon>
        <taxon>Spiralia</taxon>
        <taxon>Lophotrochozoa</taxon>
        <taxon>Mollusca</taxon>
        <taxon>Gastropoda</taxon>
        <taxon>Heterobranchia</taxon>
        <taxon>Euthyneura</taxon>
        <taxon>Panpulmonata</taxon>
        <taxon>Sacoglossa</taxon>
        <taxon>Placobranchoidea</taxon>
        <taxon>Plakobranchidae</taxon>
        <taxon>Elysia</taxon>
    </lineage>
</organism>
<accession>A0AAV4GM48</accession>
<gene>
    <name evidence="2" type="ORF">ElyMa_004208500</name>
</gene>
<dbReference type="PANTHER" id="PTHR34487">
    <property type="entry name" value="ACYL-ACP THIOESTERASE"/>
    <property type="match status" value="1"/>
</dbReference>
<dbReference type="AlphaFoldDB" id="A0AAV4GM48"/>
<dbReference type="InterPro" id="IPR049427">
    <property type="entry name" value="Acyl-ACP_TE_C"/>
</dbReference>
<dbReference type="EMBL" id="BMAT01008513">
    <property type="protein sequence ID" value="GFR86842.1"/>
    <property type="molecule type" value="Genomic_DNA"/>
</dbReference>
<comment type="caution">
    <text evidence="2">The sequence shown here is derived from an EMBL/GenBank/DDBJ whole genome shotgun (WGS) entry which is preliminary data.</text>
</comment>
<protein>
    <recommendedName>
        <fullName evidence="1">Acyl-ACP thioesterase-like C-terminal domain-containing protein</fullName>
    </recommendedName>
</protein>
<evidence type="ECO:0000313" key="3">
    <source>
        <dbReference type="Proteomes" id="UP000762676"/>
    </source>
</evidence>
<dbReference type="Gene3D" id="3.10.129.10">
    <property type="entry name" value="Hotdog Thioesterase"/>
    <property type="match status" value="1"/>
</dbReference>
<name>A0AAV4GM48_9GAST</name>